<feature type="compositionally biased region" description="Gly residues" evidence="1">
    <location>
        <begin position="452"/>
        <end position="471"/>
    </location>
</feature>
<feature type="compositionally biased region" description="Polar residues" evidence="1">
    <location>
        <begin position="312"/>
        <end position="321"/>
    </location>
</feature>
<evidence type="ECO:0000313" key="3">
    <source>
        <dbReference type="Proteomes" id="UP000223968"/>
    </source>
</evidence>
<comment type="caution">
    <text evidence="2">The sequence shown here is derived from an EMBL/GenBank/DDBJ whole genome shotgun (WGS) entry which is preliminary data.</text>
</comment>
<evidence type="ECO:0000256" key="1">
    <source>
        <dbReference type="SAM" id="MobiDB-lite"/>
    </source>
</evidence>
<feature type="compositionally biased region" description="Polar residues" evidence="1">
    <location>
        <begin position="396"/>
        <end position="412"/>
    </location>
</feature>
<name>A0A2B7Y7Z6_9EURO</name>
<dbReference type="Proteomes" id="UP000223968">
    <property type="component" value="Unassembled WGS sequence"/>
</dbReference>
<protein>
    <submittedName>
        <fullName evidence="2">Uncharacterized protein</fullName>
    </submittedName>
</protein>
<feature type="compositionally biased region" description="Basic residues" evidence="1">
    <location>
        <begin position="360"/>
        <end position="382"/>
    </location>
</feature>
<feature type="region of interest" description="Disordered" evidence="1">
    <location>
        <begin position="451"/>
        <end position="471"/>
    </location>
</feature>
<evidence type="ECO:0000313" key="2">
    <source>
        <dbReference type="EMBL" id="PGH17002.1"/>
    </source>
</evidence>
<dbReference type="AlphaFoldDB" id="A0A2B7Y7Z6"/>
<organism evidence="2 3">
    <name type="scientific">Helicocarpus griseus UAMH5409</name>
    <dbReference type="NCBI Taxonomy" id="1447875"/>
    <lineage>
        <taxon>Eukaryota</taxon>
        <taxon>Fungi</taxon>
        <taxon>Dikarya</taxon>
        <taxon>Ascomycota</taxon>
        <taxon>Pezizomycotina</taxon>
        <taxon>Eurotiomycetes</taxon>
        <taxon>Eurotiomycetidae</taxon>
        <taxon>Onygenales</taxon>
        <taxon>Ajellomycetaceae</taxon>
        <taxon>Helicocarpus</taxon>
    </lineage>
</organism>
<accession>A0A2B7Y7Z6</accession>
<reference evidence="2 3" key="1">
    <citation type="submission" date="2017-10" db="EMBL/GenBank/DDBJ databases">
        <title>Comparative genomics in systemic dimorphic fungi from Ajellomycetaceae.</title>
        <authorList>
            <person name="Munoz J.F."/>
            <person name="Mcewen J.G."/>
            <person name="Clay O.K."/>
            <person name="Cuomo C.A."/>
        </authorList>
    </citation>
    <scope>NUCLEOTIDE SEQUENCE [LARGE SCALE GENOMIC DNA]</scope>
    <source>
        <strain evidence="2 3">UAMH5409</strain>
    </source>
</reference>
<dbReference type="STRING" id="1447875.A0A2B7Y7Z6"/>
<feature type="region of interest" description="Disordered" evidence="1">
    <location>
        <begin position="201"/>
        <end position="221"/>
    </location>
</feature>
<proteinExistence type="predicted"/>
<sequence length="486" mass="55002">MAPRKHKDLSDQHDPLLISSARLETEYEKALCQTNLIIGDEQNRSLRVRVLLADHDKDDLAFELEETKWHLERAERIGWEAEEQLKQAQNDLEYLRNSLRSNMSELQATAADSSKLLAEKHSLTREVASFKLEVEHLRSQNLSQQFLISEKMALERQLGSLEVELEGERRALEKARLKGLEQREADDRSSARLEELNKELARERRERERLEKDMKSEETEWARQRTVLENKLSTLRNKLRGSKDESRQSKESDDIDHPTILNDVVSSQREEDREQKRSASRFESDITIATPGAGAAPRKISRGPSIPGEKSAFSTTPFLNRTSTTAESSDTSESDSHAERTRRPAKRMEEGADKPDLPKSRKPANSRAKKAANQKRPAKARARSAMLESEAESEVSRPTKTQAESLASTANNIAGKKRRLLPKKNERTLFDDDVEFGDANKERRRVQSGFRVLGGGPLGLGAPGRRLGGGFAEISPLRRDIRSAKD</sequence>
<gene>
    <name evidence="2" type="ORF">AJ79_01386</name>
</gene>
<feature type="region of interest" description="Disordered" evidence="1">
    <location>
        <begin position="233"/>
        <end position="420"/>
    </location>
</feature>
<feature type="compositionally biased region" description="Basic and acidic residues" evidence="1">
    <location>
        <begin position="268"/>
        <end position="284"/>
    </location>
</feature>
<feature type="compositionally biased region" description="Basic and acidic residues" evidence="1">
    <location>
        <begin position="334"/>
        <end position="359"/>
    </location>
</feature>
<dbReference type="EMBL" id="PDNB01000013">
    <property type="protein sequence ID" value="PGH17002.1"/>
    <property type="molecule type" value="Genomic_DNA"/>
</dbReference>
<dbReference type="OrthoDB" id="20105at2759"/>
<feature type="compositionally biased region" description="Low complexity" evidence="1">
    <location>
        <begin position="322"/>
        <end position="331"/>
    </location>
</feature>
<feature type="compositionally biased region" description="Basic and acidic residues" evidence="1">
    <location>
        <begin position="241"/>
        <end position="257"/>
    </location>
</feature>
<keyword evidence="3" id="KW-1185">Reference proteome</keyword>